<sequence length="1179" mass="132518">MDCCEFDTKDEAQFASDGEGEAFDWNSVSLTESEELILTPLMLQSIDGRLSTSFGDADGEGEAPVTTGTSGGSGGVVPPFGNAHFVAVAYNGNKSDEEVQSEQLDNGDEGLSLGKQPWGVRTLQEHHNRRKLSSGCRIKFAVVDVGRCWRRRDNERVSAALADDDRVHVTTRGANFDLVLRYRPDGRFLLAGLVLRQPPSGWPYPVRSVAVWGYGASDDEAEPVPGEYSECFNDLDEGRSLVQDEVPSDLVLPLPLAYLHIGPDDRAVYVPLHRPVLVKYLHVKFISAYNTRSNDRAPNIEVGFLGLTGLCVPPGGRLFDSKVSAEEEQIMFTKRLPPAMVYGYRPPPVLISLTEEFYDYMLSHRFVYLFPQNALAHHCLQTLSRYATPFEDLRAMLNEVIKEGTVPSVGDLAFFHGPSPFDAQLARLCGLWNENPTIAFIDLHNQLFYVSNNVDLTTEKVRGFLHDCLAGTYPRQMRPSELARIGRLGSGAFGSVFKAVHKPTGEEVAVKVLTESKPEEVALLQMCRECPEIVQCRASFKNPRADSIWVVLEYCGGGSAWDLVDDMLFQMKEEHVATILKSVLTALVYLEEHGILHRDIKPDNILFTADGHVKLTDLGCGRVLKKGDMAVSQAGHIVTRPPEMGRMYYDHRSDIWSVGKVALLLARLAKLPEVIQIQHAEDVEYGDWHPFLRNFVQRCLQPQHSRDNAASMLQDPFITTFARDHTLFRDYCQFVELAKRNQLNQVKPVISLLDQLRLKDESTNQIAFILDVFSSTLQRCTGNEHLHIDLKEALELALIDHTTRILIIGGTREGKSSFINALAGAKLCKVSSVLKETMGCEWRDLNLGRDKIKIMDSRGNAEFDSNVVYEDEDFKSFVYIPEKTPLQLIKEELRKGHPDIVIFVAKAKQLDTQQNKENLLFLKEVLQFIRESNPRRPFPCVLGVASQVDELDPVRRPPADKLPVIEQARTILHSRMEECLRPLFEQVANESIEVGTSVTLDFQLAPKLSTFAVCSVVEWSDDGTEIVEDHRWGIDAVRRHLTEDGSVRVTLGLDQPRLVARAWANYYGQFINLVLTEQLNVPIQIWVLLAQLVVCTGLVTRTPHSNINSFFEQLCFVDVPGKPGHIYVYRGMFSWKYRLLHCTELLNRVAEALGEFIVKGHIHSTPATFERLLAILWAA</sequence>
<evidence type="ECO:0000256" key="1">
    <source>
        <dbReference type="ARBA" id="ARBA00022741"/>
    </source>
</evidence>
<dbReference type="EMBL" id="KB008088">
    <property type="protein sequence ID" value="ELR13588.1"/>
    <property type="molecule type" value="Genomic_DNA"/>
</dbReference>
<dbReference type="PROSITE" id="PS00107">
    <property type="entry name" value="PROTEIN_KINASE_ATP"/>
    <property type="match status" value="1"/>
</dbReference>
<dbReference type="KEGG" id="acan:ACA1_024160"/>
<keyword evidence="6" id="KW-0418">Kinase</keyword>
<evidence type="ECO:0000256" key="2">
    <source>
        <dbReference type="ARBA" id="ARBA00022840"/>
    </source>
</evidence>
<gene>
    <name evidence="6" type="ORF">ACA1_024160</name>
</gene>
<dbReference type="Gene3D" id="3.40.50.300">
    <property type="entry name" value="P-loop containing nucleotide triphosphate hydrolases"/>
    <property type="match status" value="1"/>
</dbReference>
<dbReference type="InterPro" id="IPR008271">
    <property type="entry name" value="Ser/Thr_kinase_AS"/>
</dbReference>
<protein>
    <submittedName>
        <fullName evidence="6">Serine/threonine kinase</fullName>
    </submittedName>
</protein>
<dbReference type="PROSITE" id="PS00108">
    <property type="entry name" value="PROTEIN_KINASE_ST"/>
    <property type="match status" value="1"/>
</dbReference>
<keyword evidence="7" id="KW-1185">Reference proteome</keyword>
<feature type="binding site" evidence="3">
    <location>
        <position position="511"/>
    </location>
    <ligand>
        <name>ATP</name>
        <dbReference type="ChEBI" id="CHEBI:30616"/>
    </ligand>
</feature>
<dbReference type="GO" id="GO:0005524">
    <property type="term" value="F:ATP binding"/>
    <property type="evidence" value="ECO:0007669"/>
    <property type="project" value="UniProtKB-UniRule"/>
</dbReference>
<dbReference type="Gene3D" id="1.10.510.10">
    <property type="entry name" value="Transferase(Phosphotransferase) domain 1"/>
    <property type="match status" value="1"/>
</dbReference>
<feature type="domain" description="Protein kinase" evidence="5">
    <location>
        <begin position="482"/>
        <end position="718"/>
    </location>
</feature>
<dbReference type="GeneID" id="14914142"/>
<evidence type="ECO:0000256" key="4">
    <source>
        <dbReference type="SAM" id="MobiDB-lite"/>
    </source>
</evidence>
<dbReference type="SUPFAM" id="SSF52540">
    <property type="entry name" value="P-loop containing nucleoside triphosphate hydrolases"/>
    <property type="match status" value="1"/>
</dbReference>
<dbReference type="InterPro" id="IPR027417">
    <property type="entry name" value="P-loop_NTPase"/>
</dbReference>
<dbReference type="Pfam" id="PF01926">
    <property type="entry name" value="MMR_HSR1"/>
    <property type="match status" value="1"/>
</dbReference>
<dbReference type="RefSeq" id="XP_004335601.1">
    <property type="nucleotide sequence ID" value="XM_004335553.1"/>
</dbReference>
<organism evidence="6 7">
    <name type="scientific">Acanthamoeba castellanii (strain ATCC 30010 / Neff)</name>
    <dbReference type="NCBI Taxonomy" id="1257118"/>
    <lineage>
        <taxon>Eukaryota</taxon>
        <taxon>Amoebozoa</taxon>
        <taxon>Discosea</taxon>
        <taxon>Longamoebia</taxon>
        <taxon>Centramoebida</taxon>
        <taxon>Acanthamoebidae</taxon>
        <taxon>Acanthamoeba</taxon>
    </lineage>
</organism>
<dbReference type="SMART" id="SM00220">
    <property type="entry name" value="S_TKc"/>
    <property type="match status" value="1"/>
</dbReference>
<feature type="region of interest" description="Disordered" evidence="4">
    <location>
        <begin position="53"/>
        <end position="75"/>
    </location>
</feature>
<dbReference type="STRING" id="1257118.L8GLM0"/>
<dbReference type="GO" id="GO:0005525">
    <property type="term" value="F:GTP binding"/>
    <property type="evidence" value="ECO:0007669"/>
    <property type="project" value="InterPro"/>
</dbReference>
<reference evidence="6 7" key="1">
    <citation type="journal article" date="2013" name="Genome Biol.">
        <title>Genome of Acanthamoeba castellanii highlights extensive lateral gene transfer and early evolution of tyrosine kinase signaling.</title>
        <authorList>
            <person name="Clarke M."/>
            <person name="Lohan A.J."/>
            <person name="Liu B."/>
            <person name="Lagkouvardos I."/>
            <person name="Roy S."/>
            <person name="Zafar N."/>
            <person name="Bertelli C."/>
            <person name="Schilde C."/>
            <person name="Kianianmomeni A."/>
            <person name="Burglin T.R."/>
            <person name="Frech C."/>
            <person name="Turcotte B."/>
            <person name="Kopec K.O."/>
            <person name="Synnott J.M."/>
            <person name="Choo C."/>
            <person name="Paponov I."/>
            <person name="Finkler A."/>
            <person name="Soon Heng Tan C."/>
            <person name="Hutchins A.P."/>
            <person name="Weinmeier T."/>
            <person name="Rattei T."/>
            <person name="Chu J.S."/>
            <person name="Gimenez G."/>
            <person name="Irimia M."/>
            <person name="Rigden D.J."/>
            <person name="Fitzpatrick D.A."/>
            <person name="Lorenzo-Morales J."/>
            <person name="Bateman A."/>
            <person name="Chiu C.H."/>
            <person name="Tang P."/>
            <person name="Hegemann P."/>
            <person name="Fromm H."/>
            <person name="Raoult D."/>
            <person name="Greub G."/>
            <person name="Miranda-Saavedra D."/>
            <person name="Chen N."/>
            <person name="Nash P."/>
            <person name="Ginger M.L."/>
            <person name="Horn M."/>
            <person name="Schaap P."/>
            <person name="Caler L."/>
            <person name="Loftus B."/>
        </authorList>
    </citation>
    <scope>NUCLEOTIDE SEQUENCE [LARGE SCALE GENOMIC DNA]</scope>
    <source>
        <strain evidence="6 7">Neff</strain>
    </source>
</reference>
<proteinExistence type="predicted"/>
<dbReference type="SUPFAM" id="SSF56112">
    <property type="entry name" value="Protein kinase-like (PK-like)"/>
    <property type="match status" value="1"/>
</dbReference>
<keyword evidence="1 3" id="KW-0547">Nucleotide-binding</keyword>
<evidence type="ECO:0000259" key="5">
    <source>
        <dbReference type="PROSITE" id="PS50011"/>
    </source>
</evidence>
<dbReference type="InterPro" id="IPR000719">
    <property type="entry name" value="Prot_kinase_dom"/>
</dbReference>
<dbReference type="InterPro" id="IPR006073">
    <property type="entry name" value="GTP-bd"/>
</dbReference>
<evidence type="ECO:0000313" key="6">
    <source>
        <dbReference type="EMBL" id="ELR13588.1"/>
    </source>
</evidence>
<dbReference type="InterPro" id="IPR011009">
    <property type="entry name" value="Kinase-like_dom_sf"/>
</dbReference>
<dbReference type="GO" id="GO:0004674">
    <property type="term" value="F:protein serine/threonine kinase activity"/>
    <property type="evidence" value="ECO:0007669"/>
    <property type="project" value="TreeGrafter"/>
</dbReference>
<dbReference type="Pfam" id="PF00069">
    <property type="entry name" value="Pkinase"/>
    <property type="match status" value="1"/>
</dbReference>
<dbReference type="GO" id="GO:0005737">
    <property type="term" value="C:cytoplasm"/>
    <property type="evidence" value="ECO:0007669"/>
    <property type="project" value="TreeGrafter"/>
</dbReference>
<keyword evidence="6" id="KW-0808">Transferase</keyword>
<evidence type="ECO:0000256" key="3">
    <source>
        <dbReference type="PROSITE-ProRule" id="PRU10141"/>
    </source>
</evidence>
<accession>L8GLM0</accession>
<dbReference type="CDD" id="cd00882">
    <property type="entry name" value="Ras_like_GTPase"/>
    <property type="match status" value="1"/>
</dbReference>
<name>L8GLM0_ACACF</name>
<dbReference type="InterPro" id="IPR017441">
    <property type="entry name" value="Protein_kinase_ATP_BS"/>
</dbReference>
<dbReference type="InterPro" id="IPR053235">
    <property type="entry name" value="Ser_Thr_kinase"/>
</dbReference>
<dbReference type="PROSITE" id="PS50011">
    <property type="entry name" value="PROTEIN_KINASE_DOM"/>
    <property type="match status" value="1"/>
</dbReference>
<dbReference type="VEuPathDB" id="AmoebaDB:ACA1_024160"/>
<evidence type="ECO:0000313" key="7">
    <source>
        <dbReference type="Proteomes" id="UP000011083"/>
    </source>
</evidence>
<dbReference type="AlphaFoldDB" id="L8GLM0"/>
<dbReference type="PANTHER" id="PTHR24361">
    <property type="entry name" value="MITOGEN-ACTIVATED KINASE KINASE KINASE"/>
    <property type="match status" value="1"/>
</dbReference>
<keyword evidence="2 3" id="KW-0067">ATP-binding</keyword>
<dbReference type="Proteomes" id="UP000011083">
    <property type="component" value="Unassembled WGS sequence"/>
</dbReference>